<proteinExistence type="predicted"/>
<feature type="compositionally biased region" description="Polar residues" evidence="1">
    <location>
        <begin position="168"/>
        <end position="180"/>
    </location>
</feature>
<gene>
    <name evidence="2" type="ORF">NLI96_g4631</name>
</gene>
<protein>
    <submittedName>
        <fullName evidence="2">Uncharacterized protein</fullName>
    </submittedName>
</protein>
<feature type="compositionally biased region" description="Low complexity" evidence="1">
    <location>
        <begin position="251"/>
        <end position="269"/>
    </location>
</feature>
<feature type="compositionally biased region" description="Polar residues" evidence="1">
    <location>
        <begin position="193"/>
        <end position="212"/>
    </location>
</feature>
<feature type="compositionally biased region" description="Polar residues" evidence="1">
    <location>
        <begin position="117"/>
        <end position="129"/>
    </location>
</feature>
<feature type="compositionally biased region" description="Polar residues" evidence="1">
    <location>
        <begin position="327"/>
        <end position="336"/>
    </location>
</feature>
<feature type="compositionally biased region" description="Low complexity" evidence="1">
    <location>
        <begin position="155"/>
        <end position="167"/>
    </location>
</feature>
<evidence type="ECO:0000313" key="2">
    <source>
        <dbReference type="EMBL" id="KAJ3485881.1"/>
    </source>
</evidence>
<dbReference type="EMBL" id="JANAWD010000139">
    <property type="protein sequence ID" value="KAJ3485881.1"/>
    <property type="molecule type" value="Genomic_DNA"/>
</dbReference>
<sequence length="352" mass="36939">MDFRANNAAGSPHSVGSHGSPIPISGERNSASASRATISKRPRLAPISSDHLGDSHIHATHTPGTNAAGVSAATFPFRLEVDLPPFPPSNHLGSLSTTLSHSHATPHPSLTGLYASAHSSNGMMNSQSAPPFIPQPPFDFTRHQPPPTLRSVTFPSQSYGQQPQYSQHRPSPQHVQSSNMFVELLSATPDGHGSSQPQFSSFDWPVHSQQSHPPRHDPVAPSSASEGVNNWLDFLSGTSTTTSTPQPPNVPVSHNSTRPSSNSVSSTRSMGSFAVPPPTGSPASSGLISPDSARRGKRIREDDGSGNVTGLSDFGEDDGDLGLPPSIGSNVGTKMDTTSDHPTEGSGDERRS</sequence>
<feature type="compositionally biased region" description="Polar residues" evidence="1">
    <location>
        <begin position="27"/>
        <end position="37"/>
    </location>
</feature>
<reference evidence="2" key="1">
    <citation type="submission" date="2022-07" db="EMBL/GenBank/DDBJ databases">
        <title>Genome Sequence of Physisporinus lineatus.</title>
        <authorList>
            <person name="Buettner E."/>
        </authorList>
    </citation>
    <scope>NUCLEOTIDE SEQUENCE</scope>
    <source>
        <strain evidence="2">VT162</strain>
    </source>
</reference>
<evidence type="ECO:0000256" key="1">
    <source>
        <dbReference type="SAM" id="MobiDB-lite"/>
    </source>
</evidence>
<feature type="compositionally biased region" description="Low complexity" evidence="1">
    <location>
        <begin position="10"/>
        <end position="21"/>
    </location>
</feature>
<feature type="region of interest" description="Disordered" evidence="1">
    <location>
        <begin position="1"/>
        <end position="65"/>
    </location>
</feature>
<evidence type="ECO:0000313" key="3">
    <source>
        <dbReference type="Proteomes" id="UP001212997"/>
    </source>
</evidence>
<dbReference type="AlphaFoldDB" id="A0AAD5V4K5"/>
<keyword evidence="3" id="KW-1185">Reference proteome</keyword>
<feature type="compositionally biased region" description="Basic and acidic residues" evidence="1">
    <location>
        <begin position="337"/>
        <end position="352"/>
    </location>
</feature>
<comment type="caution">
    <text evidence="2">The sequence shown here is derived from an EMBL/GenBank/DDBJ whole genome shotgun (WGS) entry which is preliminary data.</text>
</comment>
<dbReference type="Proteomes" id="UP001212997">
    <property type="component" value="Unassembled WGS sequence"/>
</dbReference>
<name>A0AAD5V4K5_9APHY</name>
<organism evidence="2 3">
    <name type="scientific">Meripilus lineatus</name>
    <dbReference type="NCBI Taxonomy" id="2056292"/>
    <lineage>
        <taxon>Eukaryota</taxon>
        <taxon>Fungi</taxon>
        <taxon>Dikarya</taxon>
        <taxon>Basidiomycota</taxon>
        <taxon>Agaricomycotina</taxon>
        <taxon>Agaricomycetes</taxon>
        <taxon>Polyporales</taxon>
        <taxon>Meripilaceae</taxon>
        <taxon>Meripilus</taxon>
    </lineage>
</organism>
<accession>A0AAD5V4K5</accession>
<feature type="region of interest" description="Disordered" evidence="1">
    <location>
        <begin position="110"/>
        <end position="352"/>
    </location>
</feature>